<keyword evidence="3" id="KW-1185">Reference proteome</keyword>
<feature type="compositionally biased region" description="Basic and acidic residues" evidence="1">
    <location>
        <begin position="1318"/>
        <end position="1327"/>
    </location>
</feature>
<sequence>MVTPKMSKKGLENVKPIVGEAVPYECPFREFRDNELQIDTWGLGPASLRAHNYVVKAAVKPSHDQQVWIDDQTQPLPRSAHHFLHGWIRAEELADERWGAEVHVFEESDGSRMVVSDMQLGHSQVLFRSSFCREVLSACYILERVEGLTIEHQSEMFTCTFSQEGWRPKYHIYSPGMKPGGGTQHKPALSKNGCYLVRLFYLGTWRCVWVSDYVPVDSNGAPLLPFSPLMTHPPGKPGSKQVPPAVISNVVYLWPLLMTKALLKLAAPDMHTDDTGCVEDDPLKDFDIMHALTGCVNISYKVGGPEDLWIRIITEVPQFTWDDDDETQPSTVKSRSTKKPTAKDQNIVKIVACLSRKAIDLPLKKPLPEPEVALWKYYRWVDWARRHGLYAMYDCPRTRFLKVNGLMKLSYAPHLLDVQSTESITLGFIEEHATDDGSDGKRKKDKKTKEQIRTALNAAAAQAQHMREELREWIQYAELHSLVKDIHVMYYPSSFNFASAGSNPPVRLPSAKASTFQRTSDITAPKGAPVYFQLDGPDVNKIRMSLSSIHPRILANTGSRIPDYIEKSNFVLEKFEWFKDVELPIPTGFVCTRRYQSVEIDFPPGRHFFRIWVHARVHWSFKVISDSTVLLGSRDIIQGAAVRECPWGAKFLLNLGSSFSNWIKVPRTNPHVVIHADREFFRSYAPDLPWDVEVVGYDPHLRHWMFRQALQSYLQKSLNQTEWKAVAHVLRKYFSDPDFGFTEKPKPAKSLREIANMDVCDCVMPEIEEIEFFEEQPFEELDMVVEDQKPLVGSEMMAQLLTEPKPPVTSQVCELATEELPCGLLKEEREKMIRRHEAATVLQAHWRGTWARRCLKSNITFTPDVTKYMQDHAFGTVDTLSMLMNEFFAMYPGAKYAYSVSSALSGVYGLQQHTGSTPVSPKCVWIPYFQGVFYCHVPVKVHFDVHSNLAHSILAVYDNDSSKQLPQAYNSHITFDFNPNVLGYTVVGHGTLNRAPGINLDAHWQLTVMSCLDGAFHVCDNEDPCKEQVIPHTQKIHVDEMFFPNRRNILGGIHLSVTKHESVSFRAAASSPELEMVAVLRTITPEGNSMELAKCEGKGEIYWPFIRLDPQIVQKKSSAYMSTRDLNATSARSVFRGGKTAKSTGAKSNRSVSKIKPVIQDPKFYSIEVTCPSGWPLSLAQWKRVDEVINSMEFNVEHIQIQKKAVKEKEKPTKAALAKDKEKVIMPLNYAVHQPLPGDACVELECAVAVGGGVIAKRDDERDVEFANARKSWDATEHGRNARGAQIRKEFREEFLDMPPPPPEPSLSIRSGSTYRSYNDDQSKDVFEDMEPEEIKDFREDTQGQGPSPVTESGMLEISLEVEEESMYLTMPEQLRDKFKPLHFLPFCYKEKLPYEAVLVTSDMARAAAKDRQARSEAAIERMKELQLFNEIHVLGRQRDRCQALEKLFVDATMCPELIEVMEQREDAMKEEVLARTMSANRKKMEAKKMEVKKTEVKKTEGKKKQ</sequence>
<protein>
    <submittedName>
        <fullName evidence="4">Androglobin</fullName>
    </submittedName>
</protein>
<feature type="domain" description="Globin" evidence="2">
    <location>
        <begin position="622"/>
        <end position="910"/>
    </location>
</feature>
<feature type="region of interest" description="Disordered" evidence="1">
    <location>
        <begin position="1479"/>
        <end position="1506"/>
    </location>
</feature>
<dbReference type="PROSITE" id="PS50096">
    <property type="entry name" value="IQ"/>
    <property type="match status" value="1"/>
</dbReference>
<dbReference type="RefSeq" id="XP_050561111.1">
    <property type="nucleotide sequence ID" value="XM_050705154.1"/>
</dbReference>
<dbReference type="InterPro" id="IPR057249">
    <property type="entry name" value="Globin_CP_ADGB"/>
</dbReference>
<feature type="compositionally biased region" description="Basic and acidic residues" evidence="1">
    <location>
        <begin position="1483"/>
        <end position="1500"/>
    </location>
</feature>
<accession>A0A9R0E9X4</accession>
<evidence type="ECO:0000256" key="1">
    <source>
        <dbReference type="SAM" id="MobiDB-lite"/>
    </source>
</evidence>
<feature type="compositionally biased region" description="Polar residues" evidence="1">
    <location>
        <begin position="1308"/>
        <end position="1317"/>
    </location>
</feature>
<reference evidence="4" key="1">
    <citation type="submission" date="2025-08" db="UniProtKB">
        <authorList>
            <consortium name="RefSeq"/>
        </authorList>
    </citation>
    <scope>IDENTIFICATION</scope>
    <source>
        <tissue evidence="4">Whole larval tissue</tissue>
    </source>
</reference>
<dbReference type="InterPro" id="IPR038765">
    <property type="entry name" value="Papain-like_cys_pep_sf"/>
</dbReference>
<feature type="region of interest" description="Disordered" evidence="1">
    <location>
        <begin position="1295"/>
        <end position="1327"/>
    </location>
</feature>
<dbReference type="PANTHER" id="PTHR46298">
    <property type="entry name" value="ANDROGLOBIN"/>
    <property type="match status" value="1"/>
</dbReference>
<evidence type="ECO:0000313" key="4">
    <source>
        <dbReference type="RefSeq" id="XP_050561111.1"/>
    </source>
</evidence>
<dbReference type="PANTHER" id="PTHR46298:SF1">
    <property type="entry name" value="ANDROGLOBIN"/>
    <property type="match status" value="1"/>
</dbReference>
<dbReference type="Pfam" id="PF00612">
    <property type="entry name" value="IQ"/>
    <property type="match status" value="1"/>
</dbReference>
<dbReference type="InterPro" id="IPR054094">
    <property type="entry name" value="Androglobin_IV"/>
</dbReference>
<name>A0A9R0E9X4_SPOFR</name>
<dbReference type="Proteomes" id="UP000829999">
    <property type="component" value="Chromosome 26"/>
</dbReference>
<dbReference type="InterPro" id="IPR053033">
    <property type="entry name" value="Androglobin-like"/>
</dbReference>
<dbReference type="SMART" id="SM00015">
    <property type="entry name" value="IQ"/>
    <property type="match status" value="1"/>
</dbReference>
<dbReference type="Pfam" id="PF22068">
    <property type="entry name" value="Androglobin_II"/>
    <property type="match status" value="1"/>
</dbReference>
<dbReference type="InterPro" id="IPR054093">
    <property type="entry name" value="Androglobin_II"/>
</dbReference>
<dbReference type="PROSITE" id="PS52042">
    <property type="entry name" value="GLOBIN_CP_ADGB"/>
    <property type="match status" value="1"/>
</dbReference>
<evidence type="ECO:0000313" key="3">
    <source>
        <dbReference type="Proteomes" id="UP000829999"/>
    </source>
</evidence>
<organism evidence="3 4">
    <name type="scientific">Spodoptera frugiperda</name>
    <name type="common">Fall armyworm</name>
    <dbReference type="NCBI Taxonomy" id="7108"/>
    <lineage>
        <taxon>Eukaryota</taxon>
        <taxon>Metazoa</taxon>
        <taxon>Ecdysozoa</taxon>
        <taxon>Arthropoda</taxon>
        <taxon>Hexapoda</taxon>
        <taxon>Insecta</taxon>
        <taxon>Pterygota</taxon>
        <taxon>Neoptera</taxon>
        <taxon>Endopterygota</taxon>
        <taxon>Lepidoptera</taxon>
        <taxon>Glossata</taxon>
        <taxon>Ditrysia</taxon>
        <taxon>Noctuoidea</taxon>
        <taxon>Noctuidae</taxon>
        <taxon>Amphipyrinae</taxon>
        <taxon>Spodoptera</taxon>
    </lineage>
</organism>
<dbReference type="GeneID" id="118264724"/>
<dbReference type="InterPro" id="IPR000048">
    <property type="entry name" value="IQ_motif_EF-hand-BS"/>
</dbReference>
<proteinExistence type="predicted"/>
<dbReference type="Pfam" id="PF22069">
    <property type="entry name" value="Androglobin_IV"/>
    <property type="match status" value="1"/>
</dbReference>
<gene>
    <name evidence="4" type="primary">LOC118264724</name>
</gene>
<dbReference type="SUPFAM" id="SSF54001">
    <property type="entry name" value="Cysteine proteinases"/>
    <property type="match status" value="1"/>
</dbReference>
<dbReference type="OrthoDB" id="9374162at2759"/>
<dbReference type="CDD" id="cd22307">
    <property type="entry name" value="Adgb_C_mid-like"/>
    <property type="match status" value="1"/>
</dbReference>
<evidence type="ECO:0000259" key="2">
    <source>
        <dbReference type="PROSITE" id="PS52042"/>
    </source>
</evidence>